<keyword evidence="6" id="KW-0687">Ribonucleoprotein</keyword>
<dbReference type="AlphaFoldDB" id="A0A5N4AJD5"/>
<comment type="similarity">
    <text evidence="2">Belongs to the mitochondrion-specific ribosomal protein mS31 family.</text>
</comment>
<gene>
    <name evidence="10" type="ORF">PPYR_08413</name>
</gene>
<feature type="compositionally biased region" description="Basic and acidic residues" evidence="9">
    <location>
        <begin position="39"/>
        <end position="49"/>
    </location>
</feature>
<organism evidence="10 11">
    <name type="scientific">Photinus pyralis</name>
    <name type="common">Common eastern firefly</name>
    <name type="synonym">Lampyris pyralis</name>
    <dbReference type="NCBI Taxonomy" id="7054"/>
    <lineage>
        <taxon>Eukaryota</taxon>
        <taxon>Metazoa</taxon>
        <taxon>Ecdysozoa</taxon>
        <taxon>Arthropoda</taxon>
        <taxon>Hexapoda</taxon>
        <taxon>Insecta</taxon>
        <taxon>Pterygota</taxon>
        <taxon>Neoptera</taxon>
        <taxon>Endopterygota</taxon>
        <taxon>Coleoptera</taxon>
        <taxon>Polyphaga</taxon>
        <taxon>Elateriformia</taxon>
        <taxon>Elateroidea</taxon>
        <taxon>Lampyridae</taxon>
        <taxon>Lampyrinae</taxon>
        <taxon>Photinus</taxon>
    </lineage>
</organism>
<dbReference type="InParanoid" id="A0A5N4AJD5"/>
<comment type="subcellular location">
    <subcellularLocation>
        <location evidence="1">Mitochondrion</location>
    </subcellularLocation>
</comment>
<dbReference type="GO" id="GO:0005763">
    <property type="term" value="C:mitochondrial small ribosomal subunit"/>
    <property type="evidence" value="ECO:0007669"/>
    <property type="project" value="InterPro"/>
</dbReference>
<evidence type="ECO:0000313" key="11">
    <source>
        <dbReference type="Proteomes" id="UP000327044"/>
    </source>
</evidence>
<dbReference type="InterPro" id="IPR026299">
    <property type="entry name" value="MRP-S31"/>
</dbReference>
<dbReference type="PANTHER" id="PTHR13231">
    <property type="entry name" value="MITOCHONDRIAL RIBOSOMAL PROTEIN S31"/>
    <property type="match status" value="1"/>
</dbReference>
<evidence type="ECO:0000256" key="5">
    <source>
        <dbReference type="ARBA" id="ARBA00023128"/>
    </source>
</evidence>
<evidence type="ECO:0000256" key="7">
    <source>
        <dbReference type="ARBA" id="ARBA00035133"/>
    </source>
</evidence>
<evidence type="ECO:0000256" key="4">
    <source>
        <dbReference type="ARBA" id="ARBA00022980"/>
    </source>
</evidence>
<dbReference type="PANTHER" id="PTHR13231:SF3">
    <property type="entry name" value="SMALL RIBOSOMAL SUBUNIT PROTEIN MS31"/>
    <property type="match status" value="1"/>
</dbReference>
<evidence type="ECO:0000256" key="2">
    <source>
        <dbReference type="ARBA" id="ARBA00011057"/>
    </source>
</evidence>
<evidence type="ECO:0000313" key="10">
    <source>
        <dbReference type="EMBL" id="KAB0797419.1"/>
    </source>
</evidence>
<dbReference type="Pfam" id="PF15433">
    <property type="entry name" value="MRP-S31"/>
    <property type="match status" value="1"/>
</dbReference>
<dbReference type="Proteomes" id="UP000327044">
    <property type="component" value="Unassembled WGS sequence"/>
</dbReference>
<keyword evidence="3" id="KW-0809">Transit peptide</keyword>
<sequence>MMHFTLLRCRPYATKAIRAAFSTKRGDTSTSSSSSDSDDDRKLKRQERSEAARQKLHLLLENMLENDTTTKEKGSDLPLTKARDHRRIAKERREEESVKTETVGKWSSKLISSDGPFSEKKIVKAVQDVSVSLGGDVKKTESELLQKLLGGPAKEDSQQPTVTDLNELFKDMKIDRETKTDVEISRAEQVRQLLQMVKPQPAQTPQTAPRRRPQVSSSVDIPQEPVNLHVEECLGIFNGEEVKNWEEPELNPTWRALHRRELELSVTHPPENYFQQMILWTKQGKVWKFPIDNEQDLETEKDVYFTEHIFLEKHLEGWCPPRGPIRHFMELVCVGLSKNAYQTAEMKRDHILWFRDYFKEKNQLLVEVGAFPPGFEIGKGGLKVEAK</sequence>
<evidence type="ECO:0000256" key="9">
    <source>
        <dbReference type="SAM" id="MobiDB-lite"/>
    </source>
</evidence>
<dbReference type="EMBL" id="VVIM01000006">
    <property type="protein sequence ID" value="KAB0797419.1"/>
    <property type="molecule type" value="Genomic_DNA"/>
</dbReference>
<dbReference type="FunCoup" id="A0A5N4AJD5">
    <property type="interactions" value="572"/>
</dbReference>
<feature type="region of interest" description="Disordered" evidence="9">
    <location>
        <begin position="63"/>
        <end position="102"/>
    </location>
</feature>
<accession>A0A5N4AJD5</accession>
<keyword evidence="4" id="KW-0689">Ribosomal protein</keyword>
<reference evidence="10 11" key="1">
    <citation type="journal article" date="2018" name="Elife">
        <title>Firefly genomes illuminate parallel origins of bioluminescence in beetles.</title>
        <authorList>
            <person name="Fallon T.R."/>
            <person name="Lower S.E."/>
            <person name="Chang C.H."/>
            <person name="Bessho-Uehara M."/>
            <person name="Martin G.J."/>
            <person name="Bewick A.J."/>
            <person name="Behringer M."/>
            <person name="Debat H.J."/>
            <person name="Wong I."/>
            <person name="Day J.C."/>
            <person name="Suvorov A."/>
            <person name="Silva C.J."/>
            <person name="Stanger-Hall K.F."/>
            <person name="Hall D.W."/>
            <person name="Schmitz R.J."/>
            <person name="Nelson D.R."/>
            <person name="Lewis S.M."/>
            <person name="Shigenobu S."/>
            <person name="Bybee S.M."/>
            <person name="Larracuente A.M."/>
            <person name="Oba Y."/>
            <person name="Weng J.K."/>
        </authorList>
    </citation>
    <scope>NUCLEOTIDE SEQUENCE [LARGE SCALE GENOMIC DNA]</scope>
    <source>
        <strain evidence="10">1611_PpyrPB1</strain>
        <tissue evidence="10">Whole body</tissue>
    </source>
</reference>
<evidence type="ECO:0000256" key="3">
    <source>
        <dbReference type="ARBA" id="ARBA00022946"/>
    </source>
</evidence>
<feature type="region of interest" description="Disordered" evidence="9">
    <location>
        <begin position="197"/>
        <end position="219"/>
    </location>
</feature>
<protein>
    <recommendedName>
        <fullName evidence="7">Small ribosomal subunit protein mS31</fullName>
    </recommendedName>
    <alternativeName>
        <fullName evidence="8">28S ribosomal protein S31, mitochondrial</fullName>
    </alternativeName>
</protein>
<comment type="caution">
    <text evidence="10">The sequence shown here is derived from an EMBL/GenBank/DDBJ whole genome shotgun (WGS) entry which is preliminary data.</text>
</comment>
<evidence type="ECO:0000256" key="1">
    <source>
        <dbReference type="ARBA" id="ARBA00004173"/>
    </source>
</evidence>
<dbReference type="GO" id="GO:0003735">
    <property type="term" value="F:structural constituent of ribosome"/>
    <property type="evidence" value="ECO:0007669"/>
    <property type="project" value="InterPro"/>
</dbReference>
<evidence type="ECO:0000256" key="8">
    <source>
        <dbReference type="ARBA" id="ARBA00035363"/>
    </source>
</evidence>
<feature type="region of interest" description="Disordered" evidence="9">
    <location>
        <begin position="22"/>
        <end position="49"/>
    </location>
</feature>
<keyword evidence="11" id="KW-1185">Reference proteome</keyword>
<name>A0A5N4AJD5_PHOPY</name>
<keyword evidence="5" id="KW-0496">Mitochondrion</keyword>
<feature type="compositionally biased region" description="Low complexity" evidence="9">
    <location>
        <begin position="199"/>
        <end position="208"/>
    </location>
</feature>
<proteinExistence type="inferred from homology"/>
<evidence type="ECO:0000256" key="6">
    <source>
        <dbReference type="ARBA" id="ARBA00023274"/>
    </source>
</evidence>